<dbReference type="AlphaFoldDB" id="A0A174W8E2"/>
<dbReference type="EMBL" id="CZBI01000008">
    <property type="protein sequence ID" value="CUQ41781.1"/>
    <property type="molecule type" value="Genomic_DNA"/>
</dbReference>
<reference evidence="1 2" key="1">
    <citation type="submission" date="2015-09" db="EMBL/GenBank/DDBJ databases">
        <authorList>
            <consortium name="Pathogen Informatics"/>
        </authorList>
    </citation>
    <scope>NUCLEOTIDE SEQUENCE [LARGE SCALE GENOMIC DNA]</scope>
    <source>
        <strain evidence="1 2">2789STDY5834945</strain>
    </source>
</reference>
<dbReference type="Proteomes" id="UP000095541">
    <property type="component" value="Unassembled WGS sequence"/>
</dbReference>
<dbReference type="RefSeq" id="WP_007479954.1">
    <property type="nucleotide sequence ID" value="NZ_CAXSNJ010000001.1"/>
</dbReference>
<name>A0A174W8E2_BACT4</name>
<proteinExistence type="predicted"/>
<accession>A0A174W8E2</accession>
<evidence type="ECO:0000313" key="1">
    <source>
        <dbReference type="EMBL" id="CUQ41781.1"/>
    </source>
</evidence>
<protein>
    <submittedName>
        <fullName evidence="1">Uncharacterized protein</fullName>
    </submittedName>
</protein>
<sequence>MNKQTIINRLEALDLSQYPYFEIKELIRDLGKVGFIIFTLHPGKTITRARCDGNLKTVSDLSYKPQQYNKQCQRASTPMQTMFYGCIVPEEQNIIDTRFISACESSSLIRGGVGSSGQQTITFGKWEVIENIHLLVVIHKDSFCNADNSLLEELKSAYDVFLMKHPDFANDIDISAKYFAKEFSKKNEEGADYNYLISAIFTEVVTTDHALDGVMYPSVQAGGQLGFNVAITPNAVDKKMKLLVAYETQIKKTGKEVHIGGKSKKGTILQNSSISYKDIIE</sequence>
<organism evidence="1 2">
    <name type="scientific">Bacteroides thetaiotaomicron</name>
    <dbReference type="NCBI Taxonomy" id="818"/>
    <lineage>
        <taxon>Bacteria</taxon>
        <taxon>Pseudomonadati</taxon>
        <taxon>Bacteroidota</taxon>
        <taxon>Bacteroidia</taxon>
        <taxon>Bacteroidales</taxon>
        <taxon>Bacteroidaceae</taxon>
        <taxon>Bacteroides</taxon>
    </lineage>
</organism>
<gene>
    <name evidence="1" type="ORF">ERS852557_04298</name>
</gene>
<evidence type="ECO:0000313" key="2">
    <source>
        <dbReference type="Proteomes" id="UP000095541"/>
    </source>
</evidence>